<dbReference type="InterPro" id="IPR047655">
    <property type="entry name" value="Transpos_IS630-like"/>
</dbReference>
<dbReference type="Pfam" id="PF13358">
    <property type="entry name" value="DDE_3"/>
    <property type="match status" value="1"/>
</dbReference>
<dbReference type="InterPro" id="IPR036397">
    <property type="entry name" value="RNaseH_sf"/>
</dbReference>
<keyword evidence="5" id="KW-1185">Reference proteome</keyword>
<feature type="domain" description="Tc1-like transposase DDE" evidence="2">
    <location>
        <begin position="315"/>
        <end position="465"/>
    </location>
</feature>
<proteinExistence type="predicted"/>
<sequence>MQYNTIPKSNVNAIRRLFIAGLNPHRISLETGLCYNTVRSYCMEFQQIREMYPAKLSDTRFCLPRHIDKRAVSDRQLELRSLLPVLVAADPYKRLTPANLFRRYQLRYTCKFSENQFNKIYRQWAEENKVNEFTSSRVKRIGPEEMKILQDWRKSVNHRDWQHAVVILSSYEGVCLREVAKKVELQLDTVEQWVAIFKLQELEGLYRKPWTLNDGKKDEIAEKKRQLNALIHQSPALYGIARTAWRTADLAVVYRQVYKTAISSATVWQYLNDQGFRFRKARVVLTSQDPDFCVKVEKIQAVLRDLGPKERFFSIDELGPWGIRMKGGWAFTAPGEQRKIPAHQRAKAYLICTAALELSTNQVTHFYSPRKDSDEMIRLVDVLVSQYQNMDKLYLSWDAAPWHTSKKLKAHLKQLNSKVYGKKHPGPLVELAPLPSCAQFLNVIESVFSGLAKAVLHNSDYADANDCKAAIDCYFERRNLHYLEHPKRAGNKIWGGELIKPIFSAGQNCKDPRSRYSAVHKSKPGRIGSGRP</sequence>
<dbReference type="InterPro" id="IPR025959">
    <property type="entry name" value="Winged_HTH_dom"/>
</dbReference>
<evidence type="ECO:0000313" key="4">
    <source>
        <dbReference type="EMBL" id="MFC0514595.1"/>
    </source>
</evidence>
<dbReference type="RefSeq" id="WP_377022439.1">
    <property type="nucleotide sequence ID" value="NZ_JBHLTS010000021.1"/>
</dbReference>
<accession>A0ABV6L534</accession>
<feature type="region of interest" description="Disordered" evidence="1">
    <location>
        <begin position="513"/>
        <end position="532"/>
    </location>
</feature>
<dbReference type="EMBL" id="JBHLTS010000021">
    <property type="protein sequence ID" value="MFC0514595.1"/>
    <property type="molecule type" value="Genomic_DNA"/>
</dbReference>
<evidence type="ECO:0000259" key="3">
    <source>
        <dbReference type="Pfam" id="PF13592"/>
    </source>
</evidence>
<reference evidence="4 5" key="1">
    <citation type="submission" date="2024-09" db="EMBL/GenBank/DDBJ databases">
        <authorList>
            <person name="Sun Q."/>
            <person name="Mori K."/>
        </authorList>
    </citation>
    <scope>NUCLEOTIDE SEQUENCE [LARGE SCALE GENOMIC DNA]</scope>
    <source>
        <strain evidence="4 5">NCAIM B.02415</strain>
    </source>
</reference>
<comment type="caution">
    <text evidence="4">The sequence shown here is derived from an EMBL/GenBank/DDBJ whole genome shotgun (WGS) entry which is preliminary data.</text>
</comment>
<evidence type="ECO:0000313" key="5">
    <source>
        <dbReference type="Proteomes" id="UP001589828"/>
    </source>
</evidence>
<name>A0ABV6L534_9SPHI</name>
<gene>
    <name evidence="4" type="ORF">ACFFGT_10295</name>
</gene>
<dbReference type="NCBIfam" id="NF033545">
    <property type="entry name" value="transpos_IS630"/>
    <property type="match status" value="1"/>
</dbReference>
<protein>
    <submittedName>
        <fullName evidence="4">IS630 family transposase</fullName>
    </submittedName>
</protein>
<dbReference type="Proteomes" id="UP001589828">
    <property type="component" value="Unassembled WGS sequence"/>
</dbReference>
<dbReference type="Gene3D" id="3.30.420.10">
    <property type="entry name" value="Ribonuclease H-like superfamily/Ribonuclease H"/>
    <property type="match status" value="1"/>
</dbReference>
<organism evidence="4 5">
    <name type="scientific">Mucilaginibacter angelicae</name>
    <dbReference type="NCBI Taxonomy" id="869718"/>
    <lineage>
        <taxon>Bacteria</taxon>
        <taxon>Pseudomonadati</taxon>
        <taxon>Bacteroidota</taxon>
        <taxon>Sphingobacteriia</taxon>
        <taxon>Sphingobacteriales</taxon>
        <taxon>Sphingobacteriaceae</taxon>
        <taxon>Mucilaginibacter</taxon>
    </lineage>
</organism>
<dbReference type="Pfam" id="PF13592">
    <property type="entry name" value="HTH_33"/>
    <property type="match status" value="1"/>
</dbReference>
<dbReference type="InterPro" id="IPR038717">
    <property type="entry name" value="Tc1-like_DDE_dom"/>
</dbReference>
<evidence type="ECO:0000256" key="1">
    <source>
        <dbReference type="SAM" id="MobiDB-lite"/>
    </source>
</evidence>
<feature type="domain" description="Winged helix-turn helix" evidence="3">
    <location>
        <begin position="243"/>
        <end position="291"/>
    </location>
</feature>
<evidence type="ECO:0000259" key="2">
    <source>
        <dbReference type="Pfam" id="PF13358"/>
    </source>
</evidence>